<dbReference type="Proteomes" id="UP000239532">
    <property type="component" value="Unassembled WGS sequence"/>
</dbReference>
<feature type="transmembrane region" description="Helical" evidence="10">
    <location>
        <begin position="424"/>
        <end position="443"/>
    </location>
</feature>
<evidence type="ECO:0000256" key="6">
    <source>
        <dbReference type="ARBA" id="ARBA00022692"/>
    </source>
</evidence>
<evidence type="ECO:0000256" key="4">
    <source>
        <dbReference type="ARBA" id="ARBA00022448"/>
    </source>
</evidence>
<evidence type="ECO:0000256" key="1">
    <source>
        <dbReference type="ARBA" id="ARBA00004651"/>
    </source>
</evidence>
<dbReference type="AlphaFoldDB" id="A0A2S9WVY5"/>
<dbReference type="CDD" id="cd13143">
    <property type="entry name" value="MATE_MepA_like"/>
    <property type="match status" value="1"/>
</dbReference>
<dbReference type="NCBIfam" id="TIGR00797">
    <property type="entry name" value="matE"/>
    <property type="match status" value="1"/>
</dbReference>
<evidence type="ECO:0000256" key="3">
    <source>
        <dbReference type="ARBA" id="ARBA00022106"/>
    </source>
</evidence>
<feature type="transmembrane region" description="Helical" evidence="10">
    <location>
        <begin position="393"/>
        <end position="418"/>
    </location>
</feature>
<dbReference type="GO" id="GO:0005886">
    <property type="term" value="C:plasma membrane"/>
    <property type="evidence" value="ECO:0007669"/>
    <property type="project" value="UniProtKB-SubCell"/>
</dbReference>
<dbReference type="PANTHER" id="PTHR43823">
    <property type="entry name" value="SPORULATION PROTEIN YKVU"/>
    <property type="match status" value="1"/>
</dbReference>
<keyword evidence="6 10" id="KW-0812">Transmembrane</keyword>
<comment type="caution">
    <text evidence="11">The sequence shown here is derived from an EMBL/GenBank/DDBJ whole genome shotgun (WGS) entry which is preliminary data.</text>
</comment>
<evidence type="ECO:0000256" key="7">
    <source>
        <dbReference type="ARBA" id="ARBA00022989"/>
    </source>
</evidence>
<evidence type="ECO:0000256" key="10">
    <source>
        <dbReference type="SAM" id="Phobius"/>
    </source>
</evidence>
<keyword evidence="8 10" id="KW-0472">Membrane</keyword>
<keyword evidence="9" id="KW-0046">Antibiotic resistance</keyword>
<keyword evidence="12" id="KW-1185">Reference proteome</keyword>
<keyword evidence="5" id="KW-1003">Cell membrane</keyword>
<dbReference type="PANTHER" id="PTHR43823:SF3">
    <property type="entry name" value="MULTIDRUG EXPORT PROTEIN MEPA"/>
    <property type="match status" value="1"/>
</dbReference>
<keyword evidence="4" id="KW-0813">Transport</keyword>
<dbReference type="InterPro" id="IPR045070">
    <property type="entry name" value="MATE_MepA-like"/>
</dbReference>
<feature type="transmembrane region" description="Helical" evidence="10">
    <location>
        <begin position="321"/>
        <end position="344"/>
    </location>
</feature>
<evidence type="ECO:0000256" key="2">
    <source>
        <dbReference type="ARBA" id="ARBA00008417"/>
    </source>
</evidence>
<dbReference type="EMBL" id="MQUC01000003">
    <property type="protein sequence ID" value="PRP67526.1"/>
    <property type="molecule type" value="Genomic_DNA"/>
</dbReference>
<sequence>MATPNLSQEKSALLGTESIPSLLVKQAVPASIGILVMSLNILVDTIFVGNWIGSVAIAAINVVLPVSFFIAALGMAIGIGGASIISRALGADDRAKAKRTFGNQLSLTIVITTVLVILGLFFINDLVPAFGGKGDIFEPAKIYYRIVLYGVPILALCMMGNNVIRAEGAPKHAMIAMMIPSVGNLLLDYILINRLDMGMEGAAWATTVSYGLCFIYIAWFFLSGRSELMPSLKQLLPDWVILKEIGGLGFVTLGRQATTSVLYLILNNILFELGGEDSVSAFGIIGRLMMFAIFPVLGITQGFLPIAGYNYGAQQWKRVRAVIYTSIKYACILGVLIFVLLFVFASEIAGVFIDNQVVIDQTTVAIRIVFFAVPIIAIQLIGAAYYQAIGKALPAFLLTTLRTGIILIPLLLLLSHYYGIDGVWISFPIADISSTIITAYFLWKAMQKLYEAPEKNNPLDTEEV</sequence>
<dbReference type="InterPro" id="IPR051327">
    <property type="entry name" value="MATE_MepA_subfamily"/>
</dbReference>
<dbReference type="InterPro" id="IPR002528">
    <property type="entry name" value="MATE_fam"/>
</dbReference>
<evidence type="ECO:0000256" key="5">
    <source>
        <dbReference type="ARBA" id="ARBA00022475"/>
    </source>
</evidence>
<feature type="transmembrane region" description="Helical" evidence="10">
    <location>
        <begin position="101"/>
        <end position="122"/>
    </location>
</feature>
<evidence type="ECO:0000256" key="9">
    <source>
        <dbReference type="ARBA" id="ARBA00023251"/>
    </source>
</evidence>
<name>A0A2S9WVY5_9FLAO</name>
<feature type="transmembrane region" description="Helical" evidence="10">
    <location>
        <begin position="142"/>
        <end position="161"/>
    </location>
</feature>
<gene>
    <name evidence="11" type="ORF">BST86_10700</name>
</gene>
<protein>
    <recommendedName>
        <fullName evidence="3">Multidrug export protein MepA</fullName>
    </recommendedName>
</protein>
<accession>A0A2S9WVY5</accession>
<evidence type="ECO:0000256" key="8">
    <source>
        <dbReference type="ARBA" id="ARBA00023136"/>
    </source>
</evidence>
<feature type="transmembrane region" description="Helical" evidence="10">
    <location>
        <begin position="66"/>
        <end position="89"/>
    </location>
</feature>
<feature type="transmembrane region" description="Helical" evidence="10">
    <location>
        <begin position="32"/>
        <end position="60"/>
    </location>
</feature>
<evidence type="ECO:0000313" key="12">
    <source>
        <dbReference type="Proteomes" id="UP000239532"/>
    </source>
</evidence>
<comment type="similarity">
    <text evidence="2">Belongs to the multi antimicrobial extrusion (MATE) (TC 2.A.66.1) family. MepA subfamily.</text>
</comment>
<organism evidence="11 12">
    <name type="scientific">Nonlabens agnitus</name>
    <dbReference type="NCBI Taxonomy" id="870484"/>
    <lineage>
        <taxon>Bacteria</taxon>
        <taxon>Pseudomonadati</taxon>
        <taxon>Bacteroidota</taxon>
        <taxon>Flavobacteriia</taxon>
        <taxon>Flavobacteriales</taxon>
        <taxon>Flavobacteriaceae</taxon>
        <taxon>Nonlabens</taxon>
    </lineage>
</organism>
<feature type="transmembrane region" description="Helical" evidence="10">
    <location>
        <begin position="204"/>
        <end position="224"/>
    </location>
</feature>
<comment type="subcellular location">
    <subcellularLocation>
        <location evidence="1">Cell membrane</location>
        <topology evidence="1">Multi-pass membrane protein</topology>
    </subcellularLocation>
</comment>
<dbReference type="GO" id="GO:0015297">
    <property type="term" value="F:antiporter activity"/>
    <property type="evidence" value="ECO:0007669"/>
    <property type="project" value="InterPro"/>
</dbReference>
<evidence type="ECO:0000313" key="11">
    <source>
        <dbReference type="EMBL" id="PRP67526.1"/>
    </source>
</evidence>
<dbReference type="Pfam" id="PF01554">
    <property type="entry name" value="MatE"/>
    <property type="match status" value="2"/>
</dbReference>
<feature type="transmembrane region" description="Helical" evidence="10">
    <location>
        <begin position="364"/>
        <end position="386"/>
    </location>
</feature>
<keyword evidence="7 10" id="KW-1133">Transmembrane helix</keyword>
<feature type="transmembrane region" description="Helical" evidence="10">
    <location>
        <begin position="278"/>
        <end position="300"/>
    </location>
</feature>
<dbReference type="RefSeq" id="WP_105983249.1">
    <property type="nucleotide sequence ID" value="NZ_MQUC01000003.1"/>
</dbReference>
<dbReference type="InterPro" id="IPR048279">
    <property type="entry name" value="MdtK-like"/>
</dbReference>
<dbReference type="GO" id="GO:0042910">
    <property type="term" value="F:xenobiotic transmembrane transporter activity"/>
    <property type="evidence" value="ECO:0007669"/>
    <property type="project" value="InterPro"/>
</dbReference>
<reference evidence="11 12" key="1">
    <citation type="submission" date="2016-11" db="EMBL/GenBank/DDBJ databases">
        <title>Trade-off between light-utilization and light-protection in marine flavobacteria.</title>
        <authorList>
            <person name="Kumagai Y."/>
        </authorList>
    </citation>
    <scope>NUCLEOTIDE SEQUENCE [LARGE SCALE GENOMIC DNA]</scope>
    <source>
        <strain evidence="11 12">JCM 17109</strain>
    </source>
</reference>
<dbReference type="GO" id="GO:0046677">
    <property type="term" value="P:response to antibiotic"/>
    <property type="evidence" value="ECO:0007669"/>
    <property type="project" value="UniProtKB-KW"/>
</dbReference>
<proteinExistence type="inferred from homology"/>
<dbReference type="OrthoDB" id="9811110at2"/>
<dbReference type="PIRSF" id="PIRSF006603">
    <property type="entry name" value="DinF"/>
    <property type="match status" value="1"/>
</dbReference>